<organism evidence="1 2">
    <name type="scientific">Planctopirus hydrillae</name>
    <dbReference type="NCBI Taxonomy" id="1841610"/>
    <lineage>
        <taxon>Bacteria</taxon>
        <taxon>Pseudomonadati</taxon>
        <taxon>Planctomycetota</taxon>
        <taxon>Planctomycetia</taxon>
        <taxon>Planctomycetales</taxon>
        <taxon>Planctomycetaceae</taxon>
        <taxon>Planctopirus</taxon>
    </lineage>
</organism>
<accession>A0A1C3E938</accession>
<name>A0A1C3E938_9PLAN</name>
<keyword evidence="2" id="KW-1185">Reference proteome</keyword>
<proteinExistence type="predicted"/>
<gene>
    <name evidence="1" type="ORF">A6X21_07625</name>
</gene>
<dbReference type="AlphaFoldDB" id="A0A1C3E938"/>
<dbReference type="Proteomes" id="UP000094828">
    <property type="component" value="Unassembled WGS sequence"/>
</dbReference>
<evidence type="ECO:0000313" key="1">
    <source>
        <dbReference type="EMBL" id="ODA29750.1"/>
    </source>
</evidence>
<dbReference type="EMBL" id="LYDR01000124">
    <property type="protein sequence ID" value="ODA29750.1"/>
    <property type="molecule type" value="Genomic_DNA"/>
</dbReference>
<comment type="caution">
    <text evidence="1">The sequence shown here is derived from an EMBL/GenBank/DDBJ whole genome shotgun (WGS) entry which is preliminary data.</text>
</comment>
<evidence type="ECO:0000313" key="2">
    <source>
        <dbReference type="Proteomes" id="UP000094828"/>
    </source>
</evidence>
<protein>
    <submittedName>
        <fullName evidence="1">Uncharacterized protein</fullName>
    </submittedName>
</protein>
<reference evidence="1 2" key="1">
    <citation type="submission" date="2016-05" db="EMBL/GenBank/DDBJ databases">
        <title>Genomic and physiological characterization of Planctopirus sp. isolated from fresh water lake.</title>
        <authorList>
            <person name="Subhash Y."/>
            <person name="Ramana C."/>
        </authorList>
    </citation>
    <scope>NUCLEOTIDE SEQUENCE [LARGE SCALE GENOMIC DNA]</scope>
    <source>
        <strain evidence="1 2">JC280</strain>
    </source>
</reference>
<sequence>MRIRRLTWHNNPFLGKQAVDAVGRLKMPRCRDQNLNPGIETTDILKRSNMTLTTTSIRKICSQT</sequence>